<dbReference type="SUPFAM" id="SSF55961">
    <property type="entry name" value="Bet v1-like"/>
    <property type="match status" value="1"/>
</dbReference>
<sequence>MSYDLSVERRIDAPPSRVWQVMTDRITEWWCPKPWSTTIDKLEWKAGGAFHLIMRGPNGEADCQGEESVGGVLLEYEPERRFAFTDAFTPGWKPHEPFMVGIFEIEPDGDGTLYRATARHWTAEAMEKHREMGFEQGWNAVAEQLAGLAEGVPAHA</sequence>
<dbReference type="RefSeq" id="WP_249868536.1">
    <property type="nucleotide sequence ID" value="NZ_JAMGBC010000001.1"/>
</dbReference>
<comment type="caution">
    <text evidence="3">The sequence shown here is derived from an EMBL/GenBank/DDBJ whole genome shotgun (WGS) entry which is preliminary data.</text>
</comment>
<evidence type="ECO:0000313" key="4">
    <source>
        <dbReference type="Proteomes" id="UP001165343"/>
    </source>
</evidence>
<comment type="similarity">
    <text evidence="1">Belongs to the AHA1 family.</text>
</comment>
<dbReference type="InterPro" id="IPR013538">
    <property type="entry name" value="ASHA1/2-like_C"/>
</dbReference>
<evidence type="ECO:0000256" key="1">
    <source>
        <dbReference type="ARBA" id="ARBA00006817"/>
    </source>
</evidence>
<dbReference type="Pfam" id="PF08327">
    <property type="entry name" value="AHSA1"/>
    <property type="match status" value="1"/>
</dbReference>
<protein>
    <submittedName>
        <fullName evidence="3">SRPBCC domain-containing protein</fullName>
    </submittedName>
</protein>
<dbReference type="Gene3D" id="3.30.530.20">
    <property type="match status" value="1"/>
</dbReference>
<dbReference type="Proteomes" id="UP001165343">
    <property type="component" value="Unassembled WGS sequence"/>
</dbReference>
<accession>A0ABT0RHA4</accession>
<organism evidence="3 4">
    <name type="scientific">Sphingomonas anseongensis</name>
    <dbReference type="NCBI Taxonomy" id="2908207"/>
    <lineage>
        <taxon>Bacteria</taxon>
        <taxon>Pseudomonadati</taxon>
        <taxon>Pseudomonadota</taxon>
        <taxon>Alphaproteobacteria</taxon>
        <taxon>Sphingomonadales</taxon>
        <taxon>Sphingomonadaceae</taxon>
        <taxon>Sphingomonas</taxon>
    </lineage>
</organism>
<name>A0ABT0RHA4_9SPHN</name>
<evidence type="ECO:0000259" key="2">
    <source>
        <dbReference type="Pfam" id="PF08327"/>
    </source>
</evidence>
<evidence type="ECO:0000313" key="3">
    <source>
        <dbReference type="EMBL" id="MCL6679652.1"/>
    </source>
</evidence>
<reference evidence="3" key="1">
    <citation type="submission" date="2022-05" db="EMBL/GenBank/DDBJ databases">
        <authorList>
            <person name="Jo J.-H."/>
            <person name="Im W.-T."/>
        </authorList>
    </citation>
    <scope>NUCLEOTIDE SEQUENCE</scope>
    <source>
        <strain evidence="3">RG327</strain>
    </source>
</reference>
<dbReference type="EMBL" id="JAMGBC010000001">
    <property type="protein sequence ID" value="MCL6679652.1"/>
    <property type="molecule type" value="Genomic_DNA"/>
</dbReference>
<proteinExistence type="inferred from homology"/>
<dbReference type="InterPro" id="IPR023393">
    <property type="entry name" value="START-like_dom_sf"/>
</dbReference>
<gene>
    <name evidence="3" type="ORF">LZ519_10050</name>
</gene>
<feature type="domain" description="Activator of Hsp90 ATPase homologue 1/2-like C-terminal" evidence="2">
    <location>
        <begin position="12"/>
        <end position="149"/>
    </location>
</feature>
<keyword evidence="4" id="KW-1185">Reference proteome</keyword>